<evidence type="ECO:0000313" key="2">
    <source>
        <dbReference type="EMBL" id="SAL46402.1"/>
    </source>
</evidence>
<protein>
    <submittedName>
        <fullName evidence="2">Transposase</fullName>
    </submittedName>
</protein>
<feature type="coiled-coil region" evidence="1">
    <location>
        <begin position="116"/>
        <end position="150"/>
    </location>
</feature>
<sequence>MKAKQTYSAEFKEQALSKVLRRGSQTVGSVADELNVNSFTLRNWMKGTMSAARGPGSEHAKRPEDWSLEDRLLALQQSHGLVDEALNAWCRERGLFVHHLAQWRSDFCAASGTGSRRENAQEVRELKQVNVQLQRELNRKEKALAEAAALLVLQKKYRALFEGEAE</sequence>
<dbReference type="AlphaFoldDB" id="A0A158HPS2"/>
<dbReference type="RefSeq" id="WP_060857932.1">
    <property type="nucleotide sequence ID" value="NZ_FCOC02000019.1"/>
</dbReference>
<gene>
    <name evidence="2" type="ORF">AWB64_04889</name>
</gene>
<evidence type="ECO:0000256" key="1">
    <source>
        <dbReference type="SAM" id="Coils"/>
    </source>
</evidence>
<dbReference type="OrthoDB" id="9100187at2"/>
<accession>A0A158HPS2</accession>
<dbReference type="GO" id="GO:0004803">
    <property type="term" value="F:transposase activity"/>
    <property type="evidence" value="ECO:0007669"/>
    <property type="project" value="InterPro"/>
</dbReference>
<evidence type="ECO:0000313" key="3">
    <source>
        <dbReference type="Proteomes" id="UP000054893"/>
    </source>
</evidence>
<dbReference type="GO" id="GO:0006313">
    <property type="term" value="P:DNA transposition"/>
    <property type="evidence" value="ECO:0007669"/>
    <property type="project" value="InterPro"/>
</dbReference>
<dbReference type="Gene3D" id="1.10.10.60">
    <property type="entry name" value="Homeodomain-like"/>
    <property type="match status" value="1"/>
</dbReference>
<dbReference type="SUPFAM" id="SSF46689">
    <property type="entry name" value="Homeodomain-like"/>
    <property type="match status" value="1"/>
</dbReference>
<dbReference type="EMBL" id="FCOC02000019">
    <property type="protein sequence ID" value="SAL46402.1"/>
    <property type="molecule type" value="Genomic_DNA"/>
</dbReference>
<name>A0A158HPS2_CABSO</name>
<dbReference type="Proteomes" id="UP000054893">
    <property type="component" value="Unassembled WGS sequence"/>
</dbReference>
<organism evidence="2 3">
    <name type="scientific">Caballeronia sordidicola</name>
    <name type="common">Burkholderia sordidicola</name>
    <dbReference type="NCBI Taxonomy" id="196367"/>
    <lineage>
        <taxon>Bacteria</taxon>
        <taxon>Pseudomonadati</taxon>
        <taxon>Pseudomonadota</taxon>
        <taxon>Betaproteobacteria</taxon>
        <taxon>Burkholderiales</taxon>
        <taxon>Burkholderiaceae</taxon>
        <taxon>Caballeronia</taxon>
    </lineage>
</organism>
<reference evidence="2 3" key="1">
    <citation type="submission" date="2016-01" db="EMBL/GenBank/DDBJ databases">
        <authorList>
            <person name="Oliw E.H."/>
        </authorList>
    </citation>
    <scope>NUCLEOTIDE SEQUENCE [LARGE SCALE GENOMIC DNA]</scope>
    <source>
        <strain evidence="2">LMG 22029</strain>
    </source>
</reference>
<keyword evidence="1" id="KW-0175">Coiled coil</keyword>
<dbReference type="GO" id="GO:0003677">
    <property type="term" value="F:DNA binding"/>
    <property type="evidence" value="ECO:0007669"/>
    <property type="project" value="InterPro"/>
</dbReference>
<dbReference type="InterPro" id="IPR002514">
    <property type="entry name" value="Transposase_8"/>
</dbReference>
<dbReference type="Pfam" id="PF01527">
    <property type="entry name" value="HTH_Tnp_1"/>
    <property type="match status" value="1"/>
</dbReference>
<dbReference type="InterPro" id="IPR009057">
    <property type="entry name" value="Homeodomain-like_sf"/>
</dbReference>
<proteinExistence type="predicted"/>